<name>V8QZJ2_9PSED</name>
<comment type="caution">
    <text evidence="1">The sequence shown here is derived from an EMBL/GenBank/DDBJ whole genome shotgun (WGS) entry which is preliminary data.</text>
</comment>
<organism evidence="1 2">
    <name type="scientific">Pseudomonas moraviensis R28-S</name>
    <dbReference type="NCBI Taxonomy" id="1395516"/>
    <lineage>
        <taxon>Bacteria</taxon>
        <taxon>Pseudomonadati</taxon>
        <taxon>Pseudomonadota</taxon>
        <taxon>Gammaproteobacteria</taxon>
        <taxon>Pseudomonadales</taxon>
        <taxon>Pseudomonadaceae</taxon>
        <taxon>Pseudomonas</taxon>
    </lineage>
</organism>
<evidence type="ECO:0000313" key="1">
    <source>
        <dbReference type="EMBL" id="ETF04823.1"/>
    </source>
</evidence>
<dbReference type="HOGENOM" id="CLU_1249757_0_0_6"/>
<evidence type="ECO:0000313" key="2">
    <source>
        <dbReference type="Proteomes" id="UP000024771"/>
    </source>
</evidence>
<accession>V8QZJ2</accession>
<gene>
    <name evidence="1" type="ORF">PMO01_28740</name>
</gene>
<dbReference type="EMBL" id="AYMZ01000013">
    <property type="protein sequence ID" value="ETF04823.1"/>
    <property type="molecule type" value="Genomic_DNA"/>
</dbReference>
<proteinExistence type="predicted"/>
<sequence>MRLVDKVFNKLVRNMDLSLGVQHPEGSDQDLDELVVSELVPYDVHYDDQTVITCEDSLVQVIKIDGLMFDSLTSAQVKLFEERRNTVLRTVASSDLAIYVHVIRRKVTDFPEGQGGTWFSKYFNARLRKRYESRGFYVNEIYISLVRNRFRSGAPGLMDKAIAIVTGNGAADEAGETHEAMADSLYKAANLVLGVWGAMEPKTNISPTTSAQSPLPRHLPR</sequence>
<dbReference type="Proteomes" id="UP000024771">
    <property type="component" value="Plasmid pR28"/>
</dbReference>
<geneLocation type="plasmid" evidence="1 2">
    <name>pR28</name>
</geneLocation>
<reference evidence="1 2" key="1">
    <citation type="journal article" date="2014" name="Genome Announc.">
        <title>Draft Genome Sequence of Pseudomonas moraviensis R28-S.</title>
        <authorList>
            <person name="Hunter S.S."/>
            <person name="Yano H."/>
            <person name="Loftie-Eaton W."/>
            <person name="Hughes J."/>
            <person name="De Gelder L."/>
            <person name="Stragier P."/>
            <person name="De Vos P."/>
            <person name="Settles M.L."/>
            <person name="Top E.M."/>
        </authorList>
    </citation>
    <scope>NUCLEOTIDE SEQUENCE [LARGE SCALE GENOMIC DNA]</scope>
    <source>
        <strain evidence="2">R28</strain>
        <plasmid evidence="1 2">pR28</plasmid>
    </source>
</reference>
<dbReference type="eggNOG" id="COG3451">
    <property type="taxonomic scope" value="Bacteria"/>
</dbReference>
<keyword evidence="1" id="KW-0614">Plasmid</keyword>
<dbReference type="AlphaFoldDB" id="V8QZJ2"/>
<protein>
    <submittedName>
        <fullName evidence="1">Uncharacterized protein</fullName>
    </submittedName>
</protein>
<dbReference type="RefSeq" id="WP_024015054.1">
    <property type="nucleotide sequence ID" value="NZ_CM002331.1"/>
</dbReference>